<organism evidence="2 3">
    <name type="scientific">Setomelanomma holmii</name>
    <dbReference type="NCBI Taxonomy" id="210430"/>
    <lineage>
        <taxon>Eukaryota</taxon>
        <taxon>Fungi</taxon>
        <taxon>Dikarya</taxon>
        <taxon>Ascomycota</taxon>
        <taxon>Pezizomycotina</taxon>
        <taxon>Dothideomycetes</taxon>
        <taxon>Pleosporomycetidae</taxon>
        <taxon>Pleosporales</taxon>
        <taxon>Pleosporineae</taxon>
        <taxon>Phaeosphaeriaceae</taxon>
        <taxon>Setomelanomma</taxon>
    </lineage>
</organism>
<name>A0A9P4LEF8_9PLEO</name>
<evidence type="ECO:0000313" key="3">
    <source>
        <dbReference type="Proteomes" id="UP000799777"/>
    </source>
</evidence>
<gene>
    <name evidence="2" type="ORF">EK21DRAFT_118994</name>
</gene>
<keyword evidence="3" id="KW-1185">Reference proteome</keyword>
<dbReference type="Gene3D" id="2.40.70.10">
    <property type="entry name" value="Acid Proteases"/>
    <property type="match status" value="1"/>
</dbReference>
<dbReference type="Proteomes" id="UP000799777">
    <property type="component" value="Unassembled WGS sequence"/>
</dbReference>
<dbReference type="AlphaFoldDB" id="A0A9P4LEF8"/>
<protein>
    <submittedName>
        <fullName evidence="2">Uncharacterized protein</fullName>
    </submittedName>
</protein>
<evidence type="ECO:0000256" key="1">
    <source>
        <dbReference type="SAM" id="Phobius"/>
    </source>
</evidence>
<keyword evidence="1" id="KW-1133">Transmembrane helix</keyword>
<dbReference type="EMBL" id="ML978369">
    <property type="protein sequence ID" value="KAF2023206.1"/>
    <property type="molecule type" value="Genomic_DNA"/>
</dbReference>
<proteinExistence type="predicted"/>
<dbReference type="OrthoDB" id="6079484at2759"/>
<comment type="caution">
    <text evidence="2">The sequence shown here is derived from an EMBL/GenBank/DDBJ whole genome shotgun (WGS) entry which is preliminary data.</text>
</comment>
<reference evidence="2" key="1">
    <citation type="journal article" date="2020" name="Stud. Mycol.">
        <title>101 Dothideomycetes genomes: a test case for predicting lifestyles and emergence of pathogens.</title>
        <authorList>
            <person name="Haridas S."/>
            <person name="Albert R."/>
            <person name="Binder M."/>
            <person name="Bloem J."/>
            <person name="Labutti K."/>
            <person name="Salamov A."/>
            <person name="Andreopoulos B."/>
            <person name="Baker S."/>
            <person name="Barry K."/>
            <person name="Bills G."/>
            <person name="Bluhm B."/>
            <person name="Cannon C."/>
            <person name="Castanera R."/>
            <person name="Culley D."/>
            <person name="Daum C."/>
            <person name="Ezra D."/>
            <person name="Gonzalez J."/>
            <person name="Henrissat B."/>
            <person name="Kuo A."/>
            <person name="Liang C."/>
            <person name="Lipzen A."/>
            <person name="Lutzoni F."/>
            <person name="Magnuson J."/>
            <person name="Mondo S."/>
            <person name="Nolan M."/>
            <person name="Ohm R."/>
            <person name="Pangilinan J."/>
            <person name="Park H.-J."/>
            <person name="Ramirez L."/>
            <person name="Alfaro M."/>
            <person name="Sun H."/>
            <person name="Tritt A."/>
            <person name="Yoshinaga Y."/>
            <person name="Zwiers L.-H."/>
            <person name="Turgeon B."/>
            <person name="Goodwin S."/>
            <person name="Spatafora J."/>
            <person name="Crous P."/>
            <person name="Grigoriev I."/>
        </authorList>
    </citation>
    <scope>NUCLEOTIDE SEQUENCE</scope>
    <source>
        <strain evidence="2">CBS 110217</strain>
    </source>
</reference>
<evidence type="ECO:0000313" key="2">
    <source>
        <dbReference type="EMBL" id="KAF2023206.1"/>
    </source>
</evidence>
<feature type="transmembrane region" description="Helical" evidence="1">
    <location>
        <begin position="97"/>
        <end position="118"/>
    </location>
</feature>
<keyword evidence="1" id="KW-0812">Transmembrane</keyword>
<sequence length="137" mass="15011">MQNESTPVHIERPTRKGLPLVFKLGAGSEEIMTGHDTGTEANHMSLELAQRLGHDINSDEEQRGGLQPPTGKFIKSIGRVTVKVQFARGEDPKAKTFTCYFIVFSHPALPALIVMAFLNTTETITTYTSRLVALLSG</sequence>
<keyword evidence="1" id="KW-0472">Membrane</keyword>
<accession>A0A9P4LEF8</accession>
<dbReference type="InterPro" id="IPR021109">
    <property type="entry name" value="Peptidase_aspartic_dom_sf"/>
</dbReference>